<proteinExistence type="predicted"/>
<feature type="domain" description="Archaeal Type IV pilin N-terminal" evidence="2">
    <location>
        <begin position="14"/>
        <end position="91"/>
    </location>
</feature>
<keyword evidence="1" id="KW-0472">Membrane</keyword>
<dbReference type="Pfam" id="PF07790">
    <property type="entry name" value="Pilin_N"/>
    <property type="match status" value="1"/>
</dbReference>
<dbReference type="PANTHER" id="PTHR38138:SF1">
    <property type="entry name" value="ARCHAEAL TYPE IV PILIN N-TERMINAL DOMAIN-CONTAINING PROTEIN"/>
    <property type="match status" value="1"/>
</dbReference>
<keyword evidence="1" id="KW-0812">Transmembrane</keyword>
<evidence type="ECO:0000256" key="1">
    <source>
        <dbReference type="SAM" id="Phobius"/>
    </source>
</evidence>
<sequence length="160" mass="17461">MEGKKYRALGQDCQGVTEVIGQVLMVSVVVLTFSLIAITVFSDEGAVKPPHVPRTDLEESINTTDRTVQIFHSGGEAIDLKDIKIILSANGTQADFNISDYNFIAYDPKGNKLSSNDAFMLGDCIIINTSSSKVNVTAANFTELYFVHTESKQVIKKAIL</sequence>
<name>A0A645C183_9ZZZZ</name>
<evidence type="ECO:0000259" key="2">
    <source>
        <dbReference type="Pfam" id="PF07790"/>
    </source>
</evidence>
<dbReference type="PANTHER" id="PTHR38138">
    <property type="entry name" value="VNG6441H"/>
    <property type="match status" value="1"/>
</dbReference>
<gene>
    <name evidence="3" type="ORF">SDC9_118337</name>
</gene>
<feature type="transmembrane region" description="Helical" evidence="1">
    <location>
        <begin position="20"/>
        <end position="41"/>
    </location>
</feature>
<reference evidence="3" key="1">
    <citation type="submission" date="2019-08" db="EMBL/GenBank/DDBJ databases">
        <authorList>
            <person name="Kucharzyk K."/>
            <person name="Murdoch R.W."/>
            <person name="Higgins S."/>
            <person name="Loffler F."/>
        </authorList>
    </citation>
    <scope>NUCLEOTIDE SEQUENCE</scope>
</reference>
<organism evidence="3">
    <name type="scientific">bioreactor metagenome</name>
    <dbReference type="NCBI Taxonomy" id="1076179"/>
    <lineage>
        <taxon>unclassified sequences</taxon>
        <taxon>metagenomes</taxon>
        <taxon>ecological metagenomes</taxon>
    </lineage>
</organism>
<dbReference type="InterPro" id="IPR012859">
    <property type="entry name" value="Pilin_N_archaeal"/>
</dbReference>
<protein>
    <recommendedName>
        <fullName evidence="2">Archaeal Type IV pilin N-terminal domain-containing protein</fullName>
    </recommendedName>
</protein>
<accession>A0A645C183</accession>
<comment type="caution">
    <text evidence="3">The sequence shown here is derived from an EMBL/GenBank/DDBJ whole genome shotgun (WGS) entry which is preliminary data.</text>
</comment>
<evidence type="ECO:0000313" key="3">
    <source>
        <dbReference type="EMBL" id="MPM71372.1"/>
    </source>
</evidence>
<dbReference type="EMBL" id="VSSQ01024071">
    <property type="protein sequence ID" value="MPM71372.1"/>
    <property type="molecule type" value="Genomic_DNA"/>
</dbReference>
<dbReference type="AlphaFoldDB" id="A0A645C183"/>
<keyword evidence="1" id="KW-1133">Transmembrane helix</keyword>